<keyword evidence="5" id="KW-1185">Reference proteome</keyword>
<dbReference type="AlphaFoldDB" id="A0A452Z2X0"/>
<dbReference type="Gene3D" id="1.20.80.30">
    <property type="match status" value="1"/>
</dbReference>
<feature type="region of interest" description="Disordered" evidence="2">
    <location>
        <begin position="1"/>
        <end position="27"/>
    </location>
</feature>
<dbReference type="GO" id="GO:0050242">
    <property type="term" value="F:pyruvate, phosphate dikinase activity"/>
    <property type="evidence" value="ECO:0007669"/>
    <property type="project" value="InterPro"/>
</dbReference>
<feature type="compositionally biased region" description="Polar residues" evidence="2">
    <location>
        <begin position="9"/>
        <end position="21"/>
    </location>
</feature>
<dbReference type="Gramene" id="AET1Gv20615300.29">
    <property type="protein sequence ID" value="AET1Gv20615300.29"/>
    <property type="gene ID" value="AET1Gv20615300"/>
</dbReference>
<dbReference type="Proteomes" id="UP000015105">
    <property type="component" value="Chromosome 1D"/>
</dbReference>
<dbReference type="InterPro" id="IPR010121">
    <property type="entry name" value="Pyruvate_phosphate_dikinase"/>
</dbReference>
<reference evidence="5" key="2">
    <citation type="journal article" date="2017" name="Nat. Plants">
        <title>The Aegilops tauschii genome reveals multiple impacts of transposons.</title>
        <authorList>
            <person name="Zhao G."/>
            <person name="Zou C."/>
            <person name="Li K."/>
            <person name="Wang K."/>
            <person name="Li T."/>
            <person name="Gao L."/>
            <person name="Zhang X."/>
            <person name="Wang H."/>
            <person name="Yang Z."/>
            <person name="Liu X."/>
            <person name="Jiang W."/>
            <person name="Mao L."/>
            <person name="Kong X."/>
            <person name="Jiao Y."/>
            <person name="Jia J."/>
        </authorList>
    </citation>
    <scope>NUCLEOTIDE SEQUENCE [LARGE SCALE GENOMIC DNA]</scope>
    <source>
        <strain evidence="5">cv. AL8/78</strain>
    </source>
</reference>
<evidence type="ECO:0000313" key="4">
    <source>
        <dbReference type="EnsemblPlants" id="AET1Gv20615300.29"/>
    </source>
</evidence>
<dbReference type="PANTHER" id="PTHR22931:SF9">
    <property type="entry name" value="PYRUVATE, PHOSPHATE DIKINASE 1, CHLOROPLASTIC"/>
    <property type="match status" value="1"/>
</dbReference>
<name>A0A452Z2X0_AEGTS</name>
<dbReference type="PANTHER" id="PTHR22931">
    <property type="entry name" value="PHOSPHOENOLPYRUVATE DIKINASE-RELATED"/>
    <property type="match status" value="1"/>
</dbReference>
<dbReference type="GO" id="GO:0005524">
    <property type="term" value="F:ATP binding"/>
    <property type="evidence" value="ECO:0007669"/>
    <property type="project" value="InterPro"/>
</dbReference>
<evidence type="ECO:0000259" key="3">
    <source>
        <dbReference type="Pfam" id="PF01326"/>
    </source>
</evidence>
<feature type="domain" description="Pyruvate phosphate dikinase AMP/ATP-binding" evidence="3">
    <location>
        <begin position="147"/>
        <end position="216"/>
    </location>
</feature>
<proteinExistence type="inferred from homology"/>
<feature type="region of interest" description="Disordered" evidence="2">
    <location>
        <begin position="39"/>
        <end position="86"/>
    </location>
</feature>
<accession>A0A452Z2X0</accession>
<evidence type="ECO:0000256" key="1">
    <source>
        <dbReference type="ARBA" id="ARBA00007837"/>
    </source>
</evidence>
<dbReference type="SUPFAM" id="SSF56059">
    <property type="entry name" value="Glutathione synthetase ATP-binding domain-like"/>
    <property type="match status" value="1"/>
</dbReference>
<protein>
    <recommendedName>
        <fullName evidence="3">Pyruvate phosphate dikinase AMP/ATP-binding domain-containing protein</fullName>
    </recommendedName>
</protein>
<reference evidence="5" key="1">
    <citation type="journal article" date="2014" name="Science">
        <title>Ancient hybridizations among the ancestral genomes of bread wheat.</title>
        <authorList>
            <consortium name="International Wheat Genome Sequencing Consortium,"/>
            <person name="Marcussen T."/>
            <person name="Sandve S.R."/>
            <person name="Heier L."/>
            <person name="Spannagl M."/>
            <person name="Pfeifer M."/>
            <person name="Jakobsen K.S."/>
            <person name="Wulff B.B."/>
            <person name="Steuernagel B."/>
            <person name="Mayer K.F."/>
            <person name="Olsen O.A."/>
        </authorList>
    </citation>
    <scope>NUCLEOTIDE SEQUENCE [LARGE SCALE GENOMIC DNA]</scope>
    <source>
        <strain evidence="5">cv. AL8/78</strain>
    </source>
</reference>
<reference evidence="4" key="4">
    <citation type="submission" date="2019-03" db="UniProtKB">
        <authorList>
            <consortium name="EnsemblPlants"/>
        </authorList>
    </citation>
    <scope>IDENTIFICATION</scope>
</reference>
<dbReference type="GO" id="GO:0016301">
    <property type="term" value="F:kinase activity"/>
    <property type="evidence" value="ECO:0007669"/>
    <property type="project" value="InterPro"/>
</dbReference>
<dbReference type="InterPro" id="IPR002192">
    <property type="entry name" value="PPDK_AMP/ATP-bd"/>
</dbReference>
<dbReference type="EnsemblPlants" id="AET1Gv20615300.29">
    <property type="protein sequence ID" value="AET1Gv20615300.29"/>
    <property type="gene ID" value="AET1Gv20615300"/>
</dbReference>
<evidence type="ECO:0000313" key="5">
    <source>
        <dbReference type="Proteomes" id="UP000015105"/>
    </source>
</evidence>
<reference evidence="4" key="5">
    <citation type="journal article" date="2021" name="G3 (Bethesda)">
        <title>Aegilops tauschii genome assembly Aet v5.0 features greater sequence contiguity and improved annotation.</title>
        <authorList>
            <person name="Wang L."/>
            <person name="Zhu T."/>
            <person name="Rodriguez J.C."/>
            <person name="Deal K.R."/>
            <person name="Dubcovsky J."/>
            <person name="McGuire P.E."/>
            <person name="Lux T."/>
            <person name="Spannagl M."/>
            <person name="Mayer K.F.X."/>
            <person name="Baldrich P."/>
            <person name="Meyers B.C."/>
            <person name="Huo N."/>
            <person name="Gu Y.Q."/>
            <person name="Zhou H."/>
            <person name="Devos K.M."/>
            <person name="Bennetzen J.L."/>
            <person name="Unver T."/>
            <person name="Budak H."/>
            <person name="Gulick P.J."/>
            <person name="Galiba G."/>
            <person name="Kalapos B."/>
            <person name="Nelson D.R."/>
            <person name="Li P."/>
            <person name="You F.M."/>
            <person name="Luo M.C."/>
            <person name="Dvorak J."/>
        </authorList>
    </citation>
    <scope>NUCLEOTIDE SEQUENCE [LARGE SCALE GENOMIC DNA]</scope>
    <source>
        <strain evidence="4">cv. AL8/78</strain>
    </source>
</reference>
<dbReference type="InterPro" id="IPR013815">
    <property type="entry name" value="ATP_grasp_subdomain_1"/>
</dbReference>
<reference evidence="4" key="3">
    <citation type="journal article" date="2017" name="Nature">
        <title>Genome sequence of the progenitor of the wheat D genome Aegilops tauschii.</title>
        <authorList>
            <person name="Luo M.C."/>
            <person name="Gu Y.Q."/>
            <person name="Puiu D."/>
            <person name="Wang H."/>
            <person name="Twardziok S.O."/>
            <person name="Deal K.R."/>
            <person name="Huo N."/>
            <person name="Zhu T."/>
            <person name="Wang L."/>
            <person name="Wang Y."/>
            <person name="McGuire P.E."/>
            <person name="Liu S."/>
            <person name="Long H."/>
            <person name="Ramasamy R.K."/>
            <person name="Rodriguez J.C."/>
            <person name="Van S.L."/>
            <person name="Yuan L."/>
            <person name="Wang Z."/>
            <person name="Xia Z."/>
            <person name="Xiao L."/>
            <person name="Anderson O.D."/>
            <person name="Ouyang S."/>
            <person name="Liang Y."/>
            <person name="Zimin A.V."/>
            <person name="Pertea G."/>
            <person name="Qi P."/>
            <person name="Bennetzen J.L."/>
            <person name="Dai X."/>
            <person name="Dawson M.W."/>
            <person name="Muller H.G."/>
            <person name="Kugler K."/>
            <person name="Rivarola-Duarte L."/>
            <person name="Spannagl M."/>
            <person name="Mayer K.F.X."/>
            <person name="Lu F.H."/>
            <person name="Bevan M.W."/>
            <person name="Leroy P."/>
            <person name="Li P."/>
            <person name="You F.M."/>
            <person name="Sun Q."/>
            <person name="Liu Z."/>
            <person name="Lyons E."/>
            <person name="Wicker T."/>
            <person name="Salzberg S.L."/>
            <person name="Devos K.M."/>
            <person name="Dvorak J."/>
        </authorList>
    </citation>
    <scope>NUCLEOTIDE SEQUENCE [LARGE SCALE GENOMIC DNA]</scope>
    <source>
        <strain evidence="4">cv. AL8/78</strain>
    </source>
</reference>
<dbReference type="Pfam" id="PF01326">
    <property type="entry name" value="PPDK_N"/>
    <property type="match status" value="1"/>
</dbReference>
<organism evidence="4 5">
    <name type="scientific">Aegilops tauschii subsp. strangulata</name>
    <name type="common">Goatgrass</name>
    <dbReference type="NCBI Taxonomy" id="200361"/>
    <lineage>
        <taxon>Eukaryota</taxon>
        <taxon>Viridiplantae</taxon>
        <taxon>Streptophyta</taxon>
        <taxon>Embryophyta</taxon>
        <taxon>Tracheophyta</taxon>
        <taxon>Spermatophyta</taxon>
        <taxon>Magnoliopsida</taxon>
        <taxon>Liliopsida</taxon>
        <taxon>Poales</taxon>
        <taxon>Poaceae</taxon>
        <taxon>BOP clade</taxon>
        <taxon>Pooideae</taxon>
        <taxon>Triticodae</taxon>
        <taxon>Triticeae</taxon>
        <taxon>Triticinae</taxon>
        <taxon>Aegilops</taxon>
    </lineage>
</organism>
<comment type="similarity">
    <text evidence="1">Belongs to the PEP-utilizing enzyme family.</text>
</comment>
<sequence>TPVVLPHRWSSTALPPSSAQLRSGEVGRMPSVSRAVCVQRPTTSGGGRSREAARSVAAPRARQAKSKAVTHPARGRHCSPPNAVAAPMPATKKVMDIPHALFEEKLEAMKAAKGVDNDTDLTANDLRELVGQYKNVYVEAKGEQFPSDPKRQLQLAVLAVFDSWDSPRANKYRSINQITGLRGTAVNVQCMVFGNMGNTSGTGVLFTRNPSTGEKKLYGEFLVNAQV</sequence>
<evidence type="ECO:0000256" key="2">
    <source>
        <dbReference type="SAM" id="MobiDB-lite"/>
    </source>
</evidence>
<dbReference type="Gene3D" id="3.30.1490.20">
    <property type="entry name" value="ATP-grasp fold, A domain"/>
    <property type="match status" value="1"/>
</dbReference>
<dbReference type="Gene3D" id="3.30.470.20">
    <property type="entry name" value="ATP-grasp fold, B domain"/>
    <property type="match status" value="1"/>
</dbReference>